<proteinExistence type="predicted"/>
<name>A0A0M9FXT3_LEPPY</name>
<comment type="caution">
    <text evidence="2">The sequence shown here is derived from an EMBL/GenBank/DDBJ whole genome shotgun (WGS) entry which is preliminary data.</text>
</comment>
<evidence type="ECO:0000313" key="2">
    <source>
        <dbReference type="EMBL" id="KPA78163.1"/>
    </source>
</evidence>
<sequence length="222" mass="24021">MKAVLQVGPAQFIVDGATFHLLCEDITQTLKALLTLNESDVSLTLHLDALERCLADDAQRLVEAGVPLPRRLPHEGDDVDLSVDAGAPPPSPPPRRLSVSRGVREPINVFSSDSFDAAEALLQELQARLLEQRLLLEKCITAGTVAPNVERHESSVRDSSGEVVKDGVRSGTTALPRRVVPLPLLRIDTYLSSSVDVLPDYDAQGHRRRSSLTVLGTSSLPL</sequence>
<organism evidence="2 3">
    <name type="scientific">Leptomonas pyrrhocoris</name>
    <name type="common">Firebug parasite</name>
    <dbReference type="NCBI Taxonomy" id="157538"/>
    <lineage>
        <taxon>Eukaryota</taxon>
        <taxon>Discoba</taxon>
        <taxon>Euglenozoa</taxon>
        <taxon>Kinetoplastea</taxon>
        <taxon>Metakinetoplastina</taxon>
        <taxon>Trypanosomatida</taxon>
        <taxon>Trypanosomatidae</taxon>
        <taxon>Leishmaniinae</taxon>
        <taxon>Leptomonas</taxon>
    </lineage>
</organism>
<dbReference type="EMBL" id="LGTL01000014">
    <property type="protein sequence ID" value="KPA78163.1"/>
    <property type="molecule type" value="Genomic_DNA"/>
</dbReference>
<dbReference type="RefSeq" id="XP_015656602.1">
    <property type="nucleotide sequence ID" value="XM_015804624.1"/>
</dbReference>
<accession>A0A0M9FXT3</accession>
<gene>
    <name evidence="2" type="ORF">ABB37_06336</name>
</gene>
<evidence type="ECO:0000256" key="1">
    <source>
        <dbReference type="SAM" id="MobiDB-lite"/>
    </source>
</evidence>
<dbReference type="OMA" id="CGDAREC"/>
<feature type="region of interest" description="Disordered" evidence="1">
    <location>
        <begin position="69"/>
        <end position="100"/>
    </location>
</feature>
<dbReference type="GeneID" id="26906625"/>
<reference evidence="2 3" key="1">
    <citation type="submission" date="2015-07" db="EMBL/GenBank/DDBJ databases">
        <title>High-quality genome of monoxenous trypanosomatid Leptomonas pyrrhocoris.</title>
        <authorList>
            <person name="Flegontov P."/>
            <person name="Butenko A."/>
            <person name="Firsov S."/>
            <person name="Vlcek C."/>
            <person name="Logacheva M.D."/>
            <person name="Field M."/>
            <person name="Filatov D."/>
            <person name="Flegontova O."/>
            <person name="Gerasimov E."/>
            <person name="Jackson A.P."/>
            <person name="Kelly S."/>
            <person name="Opperdoes F."/>
            <person name="O'Reilly A."/>
            <person name="Votypka J."/>
            <person name="Yurchenko V."/>
            <person name="Lukes J."/>
        </authorList>
    </citation>
    <scope>NUCLEOTIDE SEQUENCE [LARGE SCALE GENOMIC DNA]</scope>
    <source>
        <strain evidence="2">H10</strain>
    </source>
</reference>
<dbReference type="AlphaFoldDB" id="A0A0M9FXT3"/>
<dbReference type="VEuPathDB" id="TriTrypDB:LpyrH10_14_0510"/>
<protein>
    <submittedName>
        <fullName evidence="2">Uncharacterized protein</fullName>
    </submittedName>
</protein>
<keyword evidence="3" id="KW-1185">Reference proteome</keyword>
<dbReference type="Proteomes" id="UP000037923">
    <property type="component" value="Unassembled WGS sequence"/>
</dbReference>
<evidence type="ECO:0000313" key="3">
    <source>
        <dbReference type="Proteomes" id="UP000037923"/>
    </source>
</evidence>
<dbReference type="OrthoDB" id="264635at2759"/>